<dbReference type="PANTHER" id="PTHR47331">
    <property type="entry name" value="PHD-TYPE DOMAIN-CONTAINING PROTEIN"/>
    <property type="match status" value="1"/>
</dbReference>
<dbReference type="Pfam" id="PF05380">
    <property type="entry name" value="Peptidase_A17"/>
    <property type="match status" value="1"/>
</dbReference>
<dbReference type="SUPFAM" id="SSF56672">
    <property type="entry name" value="DNA/RNA polymerases"/>
    <property type="match status" value="1"/>
</dbReference>
<evidence type="ECO:0000313" key="1">
    <source>
        <dbReference type="EMBL" id="KMQ90246.1"/>
    </source>
</evidence>
<dbReference type="OrthoDB" id="5920040at2759"/>
<dbReference type="CDD" id="cd01644">
    <property type="entry name" value="RT_pepA17"/>
    <property type="match status" value="1"/>
</dbReference>
<comment type="caution">
    <text evidence="1">The sequence shown here is derived from an EMBL/GenBank/DDBJ whole genome shotgun (WGS) entry which is preliminary data.</text>
</comment>
<dbReference type="PANTHER" id="PTHR47331:SF5">
    <property type="entry name" value="RIBONUCLEASE H"/>
    <property type="match status" value="1"/>
</dbReference>
<name>A0A0J7KJ58_LASNI</name>
<accession>A0A0J7KJ58</accession>
<dbReference type="EMBL" id="LBMM01006870">
    <property type="protein sequence ID" value="KMQ90246.1"/>
    <property type="molecule type" value="Genomic_DNA"/>
</dbReference>
<keyword evidence="2" id="KW-1185">Reference proteome</keyword>
<sequence>MRDRLRKGERDEPVAQKTIFGWILSGKVSPSTTKSVVVNHQCTVGEPLSQVVRKFWEQEEIPPFPTPLTPLEQECEDHFLHNHSRTAEGRYVVRLPTSTQLPDFSETRSAAARSLMQMEKKFLRNQEFSNQYKEFMRVYEELGHMKRVKPEAQKQERVCYLPHHGVLRESSTTTKLRVVFNGSWTPTSGSSLNQHLLVGQNLLPALTDVLLRWRWHRFVMVTDIEKMFRQIMVHPLDQDLQRILWNDSDKTETLQEYQLTTVTYGLACALFLALRTLRQLARDEGDKFPQKAAVLHSDVYVDDILTGADTIDEALEIRQVTAICKAGGFPLKKWAANNDAILANVPDADKSPQETKTWTDQKYSHSMLGLLWSPRQDAFGYSVKPPIGSSITKRVLLSQTAQLYDPLGWLTPVIIRAKIAIQSTWLMGFD</sequence>
<evidence type="ECO:0000313" key="2">
    <source>
        <dbReference type="Proteomes" id="UP000036403"/>
    </source>
</evidence>
<dbReference type="Proteomes" id="UP000036403">
    <property type="component" value="Unassembled WGS sequence"/>
</dbReference>
<dbReference type="AlphaFoldDB" id="A0A0J7KJ58"/>
<dbReference type="STRING" id="67767.A0A0J7KJ58"/>
<evidence type="ECO:0008006" key="3">
    <source>
        <dbReference type="Google" id="ProtNLM"/>
    </source>
</evidence>
<dbReference type="Gene3D" id="3.30.70.270">
    <property type="match status" value="1"/>
</dbReference>
<dbReference type="Gene3D" id="3.10.10.10">
    <property type="entry name" value="HIV Type 1 Reverse Transcriptase, subunit A, domain 1"/>
    <property type="match status" value="1"/>
</dbReference>
<dbReference type="InterPro" id="IPR008042">
    <property type="entry name" value="Retrotrans_Pao"/>
</dbReference>
<gene>
    <name evidence="1" type="ORF">RF55_10018</name>
</gene>
<dbReference type="InterPro" id="IPR043502">
    <property type="entry name" value="DNA/RNA_pol_sf"/>
</dbReference>
<protein>
    <recommendedName>
        <fullName evidence="3">Reverse transcriptase domain-containing protein</fullName>
    </recommendedName>
</protein>
<proteinExistence type="predicted"/>
<reference evidence="1 2" key="1">
    <citation type="submission" date="2015-04" db="EMBL/GenBank/DDBJ databases">
        <title>Lasius niger genome sequencing.</title>
        <authorList>
            <person name="Konorov E.A."/>
            <person name="Nikitin M.A."/>
            <person name="Kirill M.V."/>
            <person name="Chang P."/>
        </authorList>
    </citation>
    <scope>NUCLEOTIDE SEQUENCE [LARGE SCALE GENOMIC DNA]</scope>
    <source>
        <tissue evidence="1">Whole</tissue>
    </source>
</reference>
<organism evidence="1 2">
    <name type="scientific">Lasius niger</name>
    <name type="common">Black garden ant</name>
    <dbReference type="NCBI Taxonomy" id="67767"/>
    <lineage>
        <taxon>Eukaryota</taxon>
        <taxon>Metazoa</taxon>
        <taxon>Ecdysozoa</taxon>
        <taxon>Arthropoda</taxon>
        <taxon>Hexapoda</taxon>
        <taxon>Insecta</taxon>
        <taxon>Pterygota</taxon>
        <taxon>Neoptera</taxon>
        <taxon>Endopterygota</taxon>
        <taxon>Hymenoptera</taxon>
        <taxon>Apocrita</taxon>
        <taxon>Aculeata</taxon>
        <taxon>Formicoidea</taxon>
        <taxon>Formicidae</taxon>
        <taxon>Formicinae</taxon>
        <taxon>Lasius</taxon>
        <taxon>Lasius</taxon>
    </lineage>
</organism>
<dbReference type="PaxDb" id="67767-A0A0J7KJ58"/>
<dbReference type="GO" id="GO:0071897">
    <property type="term" value="P:DNA biosynthetic process"/>
    <property type="evidence" value="ECO:0007669"/>
    <property type="project" value="UniProtKB-ARBA"/>
</dbReference>
<dbReference type="InterPro" id="IPR043128">
    <property type="entry name" value="Rev_trsase/Diguanyl_cyclase"/>
</dbReference>